<reference evidence="2 3" key="1">
    <citation type="submission" date="2024-08" db="EMBL/GenBank/DDBJ databases">
        <authorList>
            <person name="Lu H."/>
        </authorList>
    </citation>
    <scope>NUCLEOTIDE SEQUENCE [LARGE SCALE GENOMIC DNA]</scope>
    <source>
        <strain evidence="2 3">LYH14W</strain>
    </source>
</reference>
<evidence type="ECO:0000313" key="3">
    <source>
        <dbReference type="Proteomes" id="UP001606210"/>
    </source>
</evidence>
<protein>
    <submittedName>
        <fullName evidence="2">Lasso peptide biosynthesis B2 protein</fullName>
    </submittedName>
</protein>
<gene>
    <name evidence="2" type="ORF">ACG00Y_19535</name>
</gene>
<dbReference type="EMBL" id="JBIGHV010000007">
    <property type="protein sequence ID" value="MFG6432123.1"/>
    <property type="molecule type" value="Genomic_DNA"/>
</dbReference>
<name>A0ABW7F687_9BURK</name>
<dbReference type="InterPro" id="IPR032708">
    <property type="entry name" value="McjB_C"/>
</dbReference>
<dbReference type="Proteomes" id="UP001606210">
    <property type="component" value="Unassembled WGS sequence"/>
</dbReference>
<proteinExistence type="predicted"/>
<dbReference type="RefSeq" id="WP_394481736.1">
    <property type="nucleotide sequence ID" value="NZ_JBIGHV010000007.1"/>
</dbReference>
<dbReference type="NCBIfam" id="NF033537">
    <property type="entry name" value="lasso_biosyn_B2"/>
    <property type="match status" value="1"/>
</dbReference>
<dbReference type="InterPro" id="IPR053521">
    <property type="entry name" value="McjB-like"/>
</dbReference>
<evidence type="ECO:0000313" key="2">
    <source>
        <dbReference type="EMBL" id="MFG6432123.1"/>
    </source>
</evidence>
<dbReference type="Pfam" id="PF13471">
    <property type="entry name" value="Transglut_core3"/>
    <property type="match status" value="1"/>
</dbReference>
<sequence>MSNAATPQQNLRLADHVRGCHVDGQVILLDLRRDRYIGVGGALMPALSARIADWPLGTSGTEGETSGREVDTWIDHMRQQGMLASASTAMHHRIGIPEPQHSLAAFNEPARHGVQWRRAASIANATLAVGHWLRHLHLAEIVVRVERLRSTEPSEPTDLSREQLQGAAHWYLRTRPLVMSSHDECLRDSLIMLRFLSSEGLYPRWVIGVRTRPFGAHSWLQAGSLVLNDLHETVRGYTPILVV</sequence>
<evidence type="ECO:0000259" key="1">
    <source>
        <dbReference type="Pfam" id="PF13471"/>
    </source>
</evidence>
<comment type="caution">
    <text evidence="2">The sequence shown here is derived from an EMBL/GenBank/DDBJ whole genome shotgun (WGS) entry which is preliminary data.</text>
</comment>
<feature type="domain" description="Microcin J25-processing protein McjB C-terminal" evidence="1">
    <location>
        <begin position="146"/>
        <end position="241"/>
    </location>
</feature>
<organism evidence="2 3">
    <name type="scientific">Pelomonas parva</name>
    <dbReference type="NCBI Taxonomy" id="3299032"/>
    <lineage>
        <taxon>Bacteria</taxon>
        <taxon>Pseudomonadati</taxon>
        <taxon>Pseudomonadota</taxon>
        <taxon>Betaproteobacteria</taxon>
        <taxon>Burkholderiales</taxon>
        <taxon>Sphaerotilaceae</taxon>
        <taxon>Roseateles</taxon>
    </lineage>
</organism>
<keyword evidence="3" id="KW-1185">Reference proteome</keyword>
<accession>A0ABW7F687</accession>